<dbReference type="AlphaFoldDB" id="A0A1Z1W5B6"/>
<evidence type="ECO:0000313" key="2">
    <source>
        <dbReference type="Proteomes" id="UP000195880"/>
    </source>
</evidence>
<organism evidence="1 2">
    <name type="scientific">Streptomyces alboflavus</name>
    <dbReference type="NCBI Taxonomy" id="67267"/>
    <lineage>
        <taxon>Bacteria</taxon>
        <taxon>Bacillati</taxon>
        <taxon>Actinomycetota</taxon>
        <taxon>Actinomycetes</taxon>
        <taxon>Kitasatosporales</taxon>
        <taxon>Streptomycetaceae</taxon>
        <taxon>Streptomyces</taxon>
    </lineage>
</organism>
<accession>A0A1Z1W5B6</accession>
<protein>
    <submittedName>
        <fullName evidence="1">Uncharacterized protein</fullName>
    </submittedName>
</protein>
<proteinExistence type="predicted"/>
<evidence type="ECO:0000313" key="1">
    <source>
        <dbReference type="EMBL" id="ARX81582.1"/>
    </source>
</evidence>
<gene>
    <name evidence="1" type="ORF">SMD44_00980</name>
</gene>
<sequence>MMSHVDARLQVDAVCDPLWLDVEGPLSEAELSAGELLRRIGRDAYVQVPEGAVVVDVPTGGVL</sequence>
<name>A0A1Z1W5B6_9ACTN</name>
<dbReference type="KEGG" id="salf:SMD44_00980"/>
<dbReference type="RefSeq" id="WP_087882974.1">
    <property type="nucleotide sequence ID" value="NZ_CP021748.1"/>
</dbReference>
<dbReference type="EMBL" id="CP021748">
    <property type="protein sequence ID" value="ARX81582.1"/>
    <property type="molecule type" value="Genomic_DNA"/>
</dbReference>
<reference evidence="1 2" key="1">
    <citation type="submission" date="2017-05" db="EMBL/GenBank/DDBJ databases">
        <title>Streptomyces alboflavus Genome sequencing and assembly.</title>
        <authorList>
            <person name="Wang Y."/>
            <person name="Du B."/>
            <person name="Ding Y."/>
            <person name="Liu H."/>
            <person name="Hou Q."/>
            <person name="Liu K."/>
            <person name="Wang C."/>
            <person name="Yao L."/>
        </authorList>
    </citation>
    <scope>NUCLEOTIDE SEQUENCE [LARGE SCALE GENOMIC DNA]</scope>
    <source>
        <strain evidence="1 2">MDJK44</strain>
    </source>
</reference>
<dbReference type="Proteomes" id="UP000195880">
    <property type="component" value="Chromosome"/>
</dbReference>
<keyword evidence="2" id="KW-1185">Reference proteome</keyword>